<name>A0AAV0GYG1_9ROSI</name>
<sequence>MNEVNEQSENMKQIQSALSTPIGSTADFNEVHMDEYLSVPAYRYCLCNERLKHWLLCRVNWRWNLKNSKALSWKSNLQPQLLQLQFMQLQANSVLVLFSKGRIPRKKTNLLLYRLKWRSKAQRNCR</sequence>
<comment type="caution">
    <text evidence="1">The sequence shown here is derived from an EMBL/GenBank/DDBJ whole genome shotgun (WGS) entry which is preliminary data.</text>
</comment>
<reference evidence="1" key="1">
    <citation type="submission" date="2022-08" db="EMBL/GenBank/DDBJ databases">
        <authorList>
            <person name="Gutierrez-Valencia J."/>
        </authorList>
    </citation>
    <scope>NUCLEOTIDE SEQUENCE</scope>
</reference>
<proteinExistence type="predicted"/>
<dbReference type="AlphaFoldDB" id="A0AAV0GYG1"/>
<evidence type="ECO:0000313" key="2">
    <source>
        <dbReference type="Proteomes" id="UP001154282"/>
    </source>
</evidence>
<dbReference type="EMBL" id="CAMGYJ010000002">
    <property type="protein sequence ID" value="CAI0377728.1"/>
    <property type="molecule type" value="Genomic_DNA"/>
</dbReference>
<evidence type="ECO:0000313" key="1">
    <source>
        <dbReference type="EMBL" id="CAI0377728.1"/>
    </source>
</evidence>
<accession>A0AAV0GYG1</accession>
<gene>
    <name evidence="1" type="ORF">LITE_LOCUS1581</name>
</gene>
<keyword evidence="2" id="KW-1185">Reference proteome</keyword>
<organism evidence="1 2">
    <name type="scientific">Linum tenue</name>
    <dbReference type="NCBI Taxonomy" id="586396"/>
    <lineage>
        <taxon>Eukaryota</taxon>
        <taxon>Viridiplantae</taxon>
        <taxon>Streptophyta</taxon>
        <taxon>Embryophyta</taxon>
        <taxon>Tracheophyta</taxon>
        <taxon>Spermatophyta</taxon>
        <taxon>Magnoliopsida</taxon>
        <taxon>eudicotyledons</taxon>
        <taxon>Gunneridae</taxon>
        <taxon>Pentapetalae</taxon>
        <taxon>rosids</taxon>
        <taxon>fabids</taxon>
        <taxon>Malpighiales</taxon>
        <taxon>Linaceae</taxon>
        <taxon>Linum</taxon>
    </lineage>
</organism>
<dbReference type="Proteomes" id="UP001154282">
    <property type="component" value="Unassembled WGS sequence"/>
</dbReference>
<protein>
    <submittedName>
        <fullName evidence="1">Uncharacterized protein</fullName>
    </submittedName>
</protein>